<reference evidence="4" key="1">
    <citation type="submission" date="2022-10" db="EMBL/GenBank/DDBJ databases">
        <title>Genome assembly of Pristionchus species.</title>
        <authorList>
            <person name="Yoshida K."/>
            <person name="Sommer R.J."/>
        </authorList>
    </citation>
    <scope>NUCLEOTIDE SEQUENCE [LARGE SCALE GENOMIC DNA]</scope>
    <source>
        <strain evidence="4">RS5460</strain>
    </source>
</reference>
<feature type="non-terminal residue" evidence="3">
    <location>
        <position position="1"/>
    </location>
</feature>
<comment type="caution">
    <text evidence="3">The sequence shown here is derived from an EMBL/GenBank/DDBJ whole genome shotgun (WGS) entry which is preliminary data.</text>
</comment>
<evidence type="ECO:0000256" key="1">
    <source>
        <dbReference type="SAM" id="MobiDB-lite"/>
    </source>
</evidence>
<proteinExistence type="predicted"/>
<feature type="non-terminal residue" evidence="3">
    <location>
        <position position="109"/>
    </location>
</feature>
<sequence length="109" mass="11975">STMTYVGESTPSPPFLSSEWQNKNMVAYIFMCMGLVFVLLVLLIVIGTGFIGYNGFMRRFCRWLGECCCRPCRKKKPEDETEGCGDTTVGPVKVLPPPPPPGGLARPAN</sequence>
<feature type="transmembrane region" description="Helical" evidence="2">
    <location>
        <begin position="25"/>
        <end position="53"/>
    </location>
</feature>
<gene>
    <name evidence="3" type="ORF">PMAYCL1PPCAC_19126</name>
</gene>
<dbReference type="EMBL" id="BTRK01000004">
    <property type="protein sequence ID" value="GMR48931.1"/>
    <property type="molecule type" value="Genomic_DNA"/>
</dbReference>
<keyword evidence="2" id="KW-1133">Transmembrane helix</keyword>
<dbReference type="AlphaFoldDB" id="A0AAN5I2U1"/>
<protein>
    <submittedName>
        <fullName evidence="3">Uncharacterized protein</fullName>
    </submittedName>
</protein>
<accession>A0AAN5I2U1</accession>
<organism evidence="3 4">
    <name type="scientific">Pristionchus mayeri</name>
    <dbReference type="NCBI Taxonomy" id="1317129"/>
    <lineage>
        <taxon>Eukaryota</taxon>
        <taxon>Metazoa</taxon>
        <taxon>Ecdysozoa</taxon>
        <taxon>Nematoda</taxon>
        <taxon>Chromadorea</taxon>
        <taxon>Rhabditida</taxon>
        <taxon>Rhabditina</taxon>
        <taxon>Diplogasteromorpha</taxon>
        <taxon>Diplogasteroidea</taxon>
        <taxon>Neodiplogasteridae</taxon>
        <taxon>Pristionchus</taxon>
    </lineage>
</organism>
<name>A0AAN5I2U1_9BILA</name>
<keyword evidence="2" id="KW-0812">Transmembrane</keyword>
<keyword evidence="4" id="KW-1185">Reference proteome</keyword>
<dbReference type="Proteomes" id="UP001328107">
    <property type="component" value="Unassembled WGS sequence"/>
</dbReference>
<keyword evidence="2" id="KW-0472">Membrane</keyword>
<evidence type="ECO:0000256" key="2">
    <source>
        <dbReference type="SAM" id="Phobius"/>
    </source>
</evidence>
<evidence type="ECO:0000313" key="4">
    <source>
        <dbReference type="Proteomes" id="UP001328107"/>
    </source>
</evidence>
<feature type="region of interest" description="Disordered" evidence="1">
    <location>
        <begin position="74"/>
        <end position="109"/>
    </location>
</feature>
<evidence type="ECO:0000313" key="3">
    <source>
        <dbReference type="EMBL" id="GMR48931.1"/>
    </source>
</evidence>